<evidence type="ECO:0000313" key="1">
    <source>
        <dbReference type="EMBL" id="CAB4204989.1"/>
    </source>
</evidence>
<gene>
    <name evidence="1" type="ORF">UFOVP1406_11</name>
</gene>
<organism evidence="1">
    <name type="scientific">uncultured Caudovirales phage</name>
    <dbReference type="NCBI Taxonomy" id="2100421"/>
    <lineage>
        <taxon>Viruses</taxon>
        <taxon>Duplodnaviria</taxon>
        <taxon>Heunggongvirae</taxon>
        <taxon>Uroviricota</taxon>
        <taxon>Caudoviricetes</taxon>
        <taxon>Peduoviridae</taxon>
        <taxon>Maltschvirus</taxon>
        <taxon>Maltschvirus maltsch</taxon>
    </lineage>
</organism>
<proteinExistence type="predicted"/>
<reference evidence="1" key="1">
    <citation type="submission" date="2020-05" db="EMBL/GenBank/DDBJ databases">
        <authorList>
            <person name="Chiriac C."/>
            <person name="Salcher M."/>
            <person name="Ghai R."/>
            <person name="Kavagutti S V."/>
        </authorList>
    </citation>
    <scope>NUCLEOTIDE SEQUENCE</scope>
</reference>
<dbReference type="EMBL" id="LR797354">
    <property type="protein sequence ID" value="CAB4204989.1"/>
    <property type="molecule type" value="Genomic_DNA"/>
</dbReference>
<protein>
    <submittedName>
        <fullName evidence="1">Uncharacterized protein</fullName>
    </submittedName>
</protein>
<name>A0A6J5S847_9CAUD</name>
<accession>A0A6J5S847</accession>
<sequence length="289" mass="29318">MPTSTDLVTDLPADFAVFGQGVDTTMAGLKGGTTGQILSKTSATDMAFTWIANDQGDITGVTAGTGISGGGTSGAVTITNDMATTITTAGDLIKGTGSGTYSRLGIGSTGQVLTVSGGAPVWSTAASGALVYITTTTFTSASVLNFNSIFSSTYDSYKVIIKPTSSSAGAGYMRLRVSGADNSTGNYNNAALESNSGGVANRYNASATSWFSGGDIGLNDASITLLEFHNPYATSKTWVDYANGGVNTGARMTKGILEFDATTSFDGFSIIPSSGNLSGTMTIYGYAKS</sequence>